<keyword evidence="2" id="KW-1185">Reference proteome</keyword>
<gene>
    <name evidence="1" type="ORF">SERN_2655</name>
</gene>
<reference evidence="1 2" key="1">
    <citation type="submission" date="2018-11" db="EMBL/GenBank/DDBJ databases">
        <title>Complete genome sequencing of the Actinobacteria Serinibacter sp. K3-2.</title>
        <authorList>
            <person name="Rakitin A.L."/>
            <person name="Beletsky A.V."/>
            <person name="Mardanov A.V."/>
            <person name="Ravin N.V."/>
            <person name="Gromova A.S."/>
            <person name="Filippova S.N."/>
            <person name="Gal'Chenko V.F."/>
        </authorList>
    </citation>
    <scope>NUCLEOTIDE SEQUENCE [LARGE SCALE GENOMIC DNA]</scope>
    <source>
        <strain evidence="1 2">K3-2</strain>
    </source>
</reference>
<comment type="caution">
    <text evidence="1">The sequence shown here is derived from an EMBL/GenBank/DDBJ whole genome shotgun (WGS) entry which is preliminary data.</text>
</comment>
<dbReference type="EMBL" id="RHPJ01000004">
    <property type="protein sequence ID" value="TGO04064.1"/>
    <property type="molecule type" value="Genomic_DNA"/>
</dbReference>
<accession>A0A4Z1DX06</accession>
<sequence length="239" mass="26090">MAGARFAFSRTTAATLLGCWVLRPGLPVHVTQETRSSTSAEDRRLVVRHRQHVPDRDLRVHDDVVVTSIERTVVECAATLPFTAAVVLADSGLRLGADRAVIEDLLASLAGHRGIRNARAAIEAATSVVHSPGESMVRAVALRAGLPAPTPLHVVDTDLGPQELDIAWVHERVAVEMDGAVKLVGLGEADLTRRLHAAMERHDALTRAGWVILRVTWAMVLREAELARRLTRLVRHRLV</sequence>
<evidence type="ECO:0000313" key="2">
    <source>
        <dbReference type="Proteomes" id="UP000297318"/>
    </source>
</evidence>
<dbReference type="Proteomes" id="UP000297318">
    <property type="component" value="Unassembled WGS sequence"/>
</dbReference>
<name>A0A4Z1DX06_9MICO</name>
<dbReference type="AlphaFoldDB" id="A0A4Z1DX06"/>
<evidence type="ECO:0008006" key="3">
    <source>
        <dbReference type="Google" id="ProtNLM"/>
    </source>
</evidence>
<evidence type="ECO:0000313" key="1">
    <source>
        <dbReference type="EMBL" id="TGO04064.1"/>
    </source>
</evidence>
<proteinExistence type="predicted"/>
<organism evidence="1 2">
    <name type="scientific">Serinibacter arcticus</name>
    <dbReference type="NCBI Taxonomy" id="1655435"/>
    <lineage>
        <taxon>Bacteria</taxon>
        <taxon>Bacillati</taxon>
        <taxon>Actinomycetota</taxon>
        <taxon>Actinomycetes</taxon>
        <taxon>Micrococcales</taxon>
        <taxon>Beutenbergiaceae</taxon>
        <taxon>Serinibacter</taxon>
    </lineage>
</organism>
<protein>
    <recommendedName>
        <fullName evidence="3">DUF559 domain-containing protein</fullName>
    </recommendedName>
</protein>